<dbReference type="Pfam" id="PF07591">
    <property type="entry name" value="PT-HINT"/>
    <property type="match status" value="1"/>
</dbReference>
<dbReference type="GeneID" id="93664114"/>
<protein>
    <submittedName>
        <fullName evidence="2">Uncharacterized protein</fullName>
    </submittedName>
</protein>
<reference evidence="2 3" key="2">
    <citation type="submission" date="2017-11" db="EMBL/GenBank/DDBJ databases">
        <authorList>
            <person name="Han C.G."/>
        </authorList>
    </citation>
    <scope>NUCLEOTIDE SEQUENCE [LARGE SCALE GENOMIC DNA]</scope>
    <source>
        <strain evidence="3">ATCC 43555</strain>
        <strain evidence="2">ATCC43555</strain>
    </source>
</reference>
<dbReference type="Proteomes" id="UP000615003">
    <property type="component" value="Unassembled WGS sequence"/>
</dbReference>
<evidence type="ECO:0000313" key="1">
    <source>
        <dbReference type="EMBL" id="MBE0383914.1"/>
    </source>
</evidence>
<dbReference type="InterPro" id="IPR036844">
    <property type="entry name" value="Hint_dom_sf"/>
</dbReference>
<dbReference type="OrthoDB" id="2664633at2"/>
<name>A0A2K4XAU9_PSEVC</name>
<evidence type="ECO:0000313" key="3">
    <source>
        <dbReference type="Proteomes" id="UP000238288"/>
    </source>
</evidence>
<dbReference type="SUPFAM" id="SSF51294">
    <property type="entry name" value="Hedgehog/intein (Hint) domain"/>
    <property type="match status" value="1"/>
</dbReference>
<gene>
    <name evidence="2" type="ORF">PCAR9_A30615</name>
    <name evidence="1" type="ORF">PCARR_a2243</name>
</gene>
<dbReference type="CDD" id="cd00081">
    <property type="entry name" value="Hint"/>
    <property type="match status" value="1"/>
</dbReference>
<evidence type="ECO:0000313" key="4">
    <source>
        <dbReference type="Proteomes" id="UP000615003"/>
    </source>
</evidence>
<dbReference type="EMBL" id="LT965928">
    <property type="protein sequence ID" value="SOU41434.1"/>
    <property type="molecule type" value="Genomic_DNA"/>
</dbReference>
<dbReference type="Gene3D" id="2.170.16.10">
    <property type="entry name" value="Hedgehog/Intein (Hint) domain"/>
    <property type="match status" value="1"/>
</dbReference>
<proteinExistence type="predicted"/>
<evidence type="ECO:0000313" key="2">
    <source>
        <dbReference type="EMBL" id="SOU41434.1"/>
    </source>
</evidence>
<dbReference type="AlphaFoldDB" id="A0A2K4XAU9"/>
<accession>A0A2K4XAU9</accession>
<reference evidence="1 4" key="1">
    <citation type="submission" date="2015-06" db="EMBL/GenBank/DDBJ databases">
        <title>Genome sequence of Pseudoalteromonas carrageenovora.</title>
        <authorList>
            <person name="Xie B.-B."/>
            <person name="Rong J.-C."/>
            <person name="Qin Q.-L."/>
            <person name="Zhang Y.-Z."/>
        </authorList>
    </citation>
    <scope>NUCLEOTIDE SEQUENCE [LARGE SCALE GENOMIC DNA]</scope>
    <source>
        <strain evidence="1 4">IAM 12662</strain>
    </source>
</reference>
<dbReference type="Proteomes" id="UP000238288">
    <property type="component" value="Chromosome PCAR9a"/>
</dbReference>
<sequence length="132" mass="14966">MAADTFKDWHEETITFTVVDENGVEESITTTEEHPFYVDNLGWLAAGNVEVGTIVSGPKFKNDITIASIQVNEKPQYAYNFTVDIDHTYLLVKQICGYTMPVTFRRFPRLQQEEALLLPVTEILKEHTLGGN</sequence>
<dbReference type="RefSeq" id="WP_158657442.1">
    <property type="nucleotide sequence ID" value="NZ_AQGW01000023.1"/>
</dbReference>
<dbReference type="EMBL" id="AQGW01000023">
    <property type="protein sequence ID" value="MBE0383914.1"/>
    <property type="molecule type" value="Genomic_DNA"/>
</dbReference>
<organism evidence="2 3">
    <name type="scientific">Pseudoalteromonas carrageenovora IAM 12662</name>
    <dbReference type="NCBI Taxonomy" id="1314868"/>
    <lineage>
        <taxon>Bacteria</taxon>
        <taxon>Pseudomonadati</taxon>
        <taxon>Pseudomonadota</taxon>
        <taxon>Gammaproteobacteria</taxon>
        <taxon>Alteromonadales</taxon>
        <taxon>Pseudoalteromonadaceae</taxon>
        <taxon>Pseudoalteromonas</taxon>
    </lineage>
</organism>
<keyword evidence="4" id="KW-1185">Reference proteome</keyword>